<dbReference type="AlphaFoldDB" id="A0A6L6VLW9"/>
<dbReference type="GO" id="GO:0003677">
    <property type="term" value="F:DNA binding"/>
    <property type="evidence" value="ECO:0007669"/>
    <property type="project" value="InterPro"/>
</dbReference>
<dbReference type="InterPro" id="IPR011010">
    <property type="entry name" value="DNA_brk_join_enz"/>
</dbReference>
<dbReference type="Gene3D" id="1.10.443.10">
    <property type="entry name" value="Intergrase catalytic core"/>
    <property type="match status" value="1"/>
</dbReference>
<dbReference type="EMBL" id="WPHR01000025">
    <property type="protein sequence ID" value="MUZ75187.1"/>
    <property type="molecule type" value="Genomic_DNA"/>
</dbReference>
<sequence length="191" mass="20920">MRIAPFSRPSSTCTFCPVCGQRSVRISDLALISPAMMRDGEIAFVPYKTRGRKKTAMVLPVLPALQMVIAQSETGAKTFMVTEYGQPFSIKGLGQWFRKRCDEAGLTHCSAHGLRKAGATIAAENGATEEQLKAIFGWENAKEANLYTRKARQKLIASGAMSLLNFGESVNIHIGKVTPNSECNDEDEFTK</sequence>
<dbReference type="InterPro" id="IPR002104">
    <property type="entry name" value="Integrase_catalytic"/>
</dbReference>
<reference evidence="3 4" key="1">
    <citation type="submission" date="2019-12" db="EMBL/GenBank/DDBJ databases">
        <title>Whole-genome sequencing of Allorhizobium vitis.</title>
        <authorList>
            <person name="Gan H.M."/>
            <person name="Szegedi E."/>
            <person name="Burr T."/>
            <person name="Savka M.A."/>
        </authorList>
    </citation>
    <scope>NUCLEOTIDE SEQUENCE [LARGE SCALE GENOMIC DNA]</scope>
    <source>
        <strain evidence="3 4">CG516</strain>
    </source>
</reference>
<name>A0A6L6VLW9_AGRVI</name>
<dbReference type="GO" id="GO:0006310">
    <property type="term" value="P:DNA recombination"/>
    <property type="evidence" value="ECO:0007669"/>
    <property type="project" value="UniProtKB-KW"/>
</dbReference>
<evidence type="ECO:0000256" key="1">
    <source>
        <dbReference type="ARBA" id="ARBA00023172"/>
    </source>
</evidence>
<proteinExistence type="predicted"/>
<keyword evidence="1" id="KW-0233">DNA recombination</keyword>
<evidence type="ECO:0000259" key="2">
    <source>
        <dbReference type="Pfam" id="PF00589"/>
    </source>
</evidence>
<gene>
    <name evidence="3" type="ORF">GOZ90_21070</name>
</gene>
<dbReference type="InterPro" id="IPR013762">
    <property type="entry name" value="Integrase-like_cat_sf"/>
</dbReference>
<evidence type="ECO:0000313" key="4">
    <source>
        <dbReference type="Proteomes" id="UP000477951"/>
    </source>
</evidence>
<dbReference type="GO" id="GO:0015074">
    <property type="term" value="P:DNA integration"/>
    <property type="evidence" value="ECO:0007669"/>
    <property type="project" value="InterPro"/>
</dbReference>
<dbReference type="Proteomes" id="UP000477951">
    <property type="component" value="Unassembled WGS sequence"/>
</dbReference>
<feature type="domain" description="Tyr recombinase" evidence="2">
    <location>
        <begin position="24"/>
        <end position="152"/>
    </location>
</feature>
<dbReference type="SUPFAM" id="SSF56349">
    <property type="entry name" value="DNA breaking-rejoining enzymes"/>
    <property type="match status" value="1"/>
</dbReference>
<organism evidence="3 4">
    <name type="scientific">Agrobacterium vitis</name>
    <name type="common">Rhizobium vitis</name>
    <dbReference type="NCBI Taxonomy" id="373"/>
    <lineage>
        <taxon>Bacteria</taxon>
        <taxon>Pseudomonadati</taxon>
        <taxon>Pseudomonadota</taxon>
        <taxon>Alphaproteobacteria</taxon>
        <taxon>Hyphomicrobiales</taxon>
        <taxon>Rhizobiaceae</taxon>
        <taxon>Rhizobium/Agrobacterium group</taxon>
        <taxon>Agrobacterium</taxon>
    </lineage>
</organism>
<protein>
    <submittedName>
        <fullName evidence="3">Tyrosine-type recombinase/integrase</fullName>
    </submittedName>
</protein>
<comment type="caution">
    <text evidence="3">The sequence shown here is derived from an EMBL/GenBank/DDBJ whole genome shotgun (WGS) entry which is preliminary data.</text>
</comment>
<accession>A0A6L6VLW9</accession>
<evidence type="ECO:0000313" key="3">
    <source>
        <dbReference type="EMBL" id="MUZ75187.1"/>
    </source>
</evidence>
<dbReference type="Pfam" id="PF00589">
    <property type="entry name" value="Phage_integrase"/>
    <property type="match status" value="1"/>
</dbReference>